<dbReference type="Proteomes" id="UP000184300">
    <property type="component" value="Unassembled WGS sequence"/>
</dbReference>
<sequence>MKGTELSSFNQRPRRQNVARSATIALLGLAGLLWWGNNYKHINEGHNVNPLDGIPGSGFSWHQIVPSPSIEYHDCFDGFQCARLEAPMDYNRADGQGRRVAVALTRLPAKVSVTDPRYGGAVLINPGGPGGSGVMQVLVAGRDLQMIVDAEENPDTTENTTQAKYFDVIGFDPRGVNNTTPGFSCFPDLSSQVTWELQMEADGMLGSSESSFMRHWQRAQALNQGCSLNLATPPAGEDEALGSHVNTVPVARDMLEITERHAEWREKQGQIQQALYDRTHGHDPEQHIINHTRWHRNHEKLLYWGRSYGTVLGTTFATMYPDRISRMVLDGVVDVDKYFTGIGPNPIRDADAIFDKFSLYCDEVGPESCPLYTSGGPTSIKEAFLTLDERVHNASIPVMASSTHGPEVITWTDIHNLLRVALYQPIFAFPLFAQYLAQLSNGDGSAMVDFKQGNHRSSCPSNQCQMTGPWSTACRDPGENESYATAAILCSDAEYMGDVDEGGFREYWDGLKGDSRMLGDYWAHIRMSCVGWKARAKWKIPGPFAATTSNPLLLISNTLDPVTPLYGAEKMSQNFPGSVVLRQDSEGHTSGASPSLCIARGIRRYFQTGELPDKDVFCEADLKPLLGSITVEMIEKEEGGMTGGERVLMQAMMNEVRRLRRGPL</sequence>
<dbReference type="VEuPathDB" id="FungiDB:ASPGLDRAFT_52281"/>
<dbReference type="SUPFAM" id="SSF53474">
    <property type="entry name" value="alpha/beta-Hydrolases"/>
    <property type="match status" value="1"/>
</dbReference>
<feature type="domain" description="Peptidase S33 tripeptidyl aminopeptidase-like C-terminal" evidence="3">
    <location>
        <begin position="517"/>
        <end position="618"/>
    </location>
</feature>
<dbReference type="AlphaFoldDB" id="A0A1L9V7B7"/>
<evidence type="ECO:0000256" key="2">
    <source>
        <dbReference type="ARBA" id="ARBA00022801"/>
    </source>
</evidence>
<organism evidence="4 5">
    <name type="scientific">Aspergillus glaucus CBS 516.65</name>
    <dbReference type="NCBI Taxonomy" id="1160497"/>
    <lineage>
        <taxon>Eukaryota</taxon>
        <taxon>Fungi</taxon>
        <taxon>Dikarya</taxon>
        <taxon>Ascomycota</taxon>
        <taxon>Pezizomycotina</taxon>
        <taxon>Eurotiomycetes</taxon>
        <taxon>Eurotiomycetidae</taxon>
        <taxon>Eurotiales</taxon>
        <taxon>Aspergillaceae</taxon>
        <taxon>Aspergillus</taxon>
        <taxon>Aspergillus subgen. Aspergillus</taxon>
    </lineage>
</organism>
<accession>A0A1L9V7B7</accession>
<dbReference type="InterPro" id="IPR051601">
    <property type="entry name" value="Serine_prot/Carboxylest_S33"/>
</dbReference>
<dbReference type="Gene3D" id="3.40.50.1820">
    <property type="entry name" value="alpha/beta hydrolase"/>
    <property type="match status" value="1"/>
</dbReference>
<dbReference type="EMBL" id="KV878915">
    <property type="protein sequence ID" value="OJJ79752.1"/>
    <property type="molecule type" value="Genomic_DNA"/>
</dbReference>
<dbReference type="STRING" id="1160497.A0A1L9V7B7"/>
<dbReference type="GeneID" id="34463978"/>
<name>A0A1L9V7B7_ASPGL</name>
<dbReference type="PANTHER" id="PTHR43248">
    <property type="entry name" value="2-SUCCINYL-6-HYDROXY-2,4-CYCLOHEXADIENE-1-CARBOXYLATE SYNTHASE"/>
    <property type="match status" value="1"/>
</dbReference>
<dbReference type="InterPro" id="IPR013595">
    <property type="entry name" value="Pept_S33_TAP-like_C"/>
</dbReference>
<keyword evidence="2" id="KW-0378">Hydrolase</keyword>
<protein>
    <recommendedName>
        <fullName evidence="3">Peptidase S33 tripeptidyl aminopeptidase-like C-terminal domain-containing protein</fullName>
    </recommendedName>
</protein>
<dbReference type="GO" id="GO:0016787">
    <property type="term" value="F:hydrolase activity"/>
    <property type="evidence" value="ECO:0007669"/>
    <property type="project" value="UniProtKB-KW"/>
</dbReference>
<dbReference type="InterPro" id="IPR029058">
    <property type="entry name" value="AB_hydrolase_fold"/>
</dbReference>
<comment type="similarity">
    <text evidence="1">Belongs to the peptidase S33 family.</text>
</comment>
<keyword evidence="5" id="KW-1185">Reference proteome</keyword>
<proteinExistence type="inferred from homology"/>
<gene>
    <name evidence="4" type="ORF">ASPGLDRAFT_52281</name>
</gene>
<reference evidence="5" key="1">
    <citation type="journal article" date="2017" name="Genome Biol.">
        <title>Comparative genomics reveals high biological diversity and specific adaptations in the industrially and medically important fungal genus Aspergillus.</title>
        <authorList>
            <person name="de Vries R.P."/>
            <person name="Riley R."/>
            <person name="Wiebenga A."/>
            <person name="Aguilar-Osorio G."/>
            <person name="Amillis S."/>
            <person name="Uchima C.A."/>
            <person name="Anderluh G."/>
            <person name="Asadollahi M."/>
            <person name="Askin M."/>
            <person name="Barry K."/>
            <person name="Battaglia E."/>
            <person name="Bayram O."/>
            <person name="Benocci T."/>
            <person name="Braus-Stromeyer S.A."/>
            <person name="Caldana C."/>
            <person name="Canovas D."/>
            <person name="Cerqueira G.C."/>
            <person name="Chen F."/>
            <person name="Chen W."/>
            <person name="Choi C."/>
            <person name="Clum A."/>
            <person name="Dos Santos R.A."/>
            <person name="Damasio A.R."/>
            <person name="Diallinas G."/>
            <person name="Emri T."/>
            <person name="Fekete E."/>
            <person name="Flipphi M."/>
            <person name="Freyberg S."/>
            <person name="Gallo A."/>
            <person name="Gournas C."/>
            <person name="Habgood R."/>
            <person name="Hainaut M."/>
            <person name="Harispe M.L."/>
            <person name="Henrissat B."/>
            <person name="Hilden K.S."/>
            <person name="Hope R."/>
            <person name="Hossain A."/>
            <person name="Karabika E."/>
            <person name="Karaffa L."/>
            <person name="Karanyi Z."/>
            <person name="Krasevec N."/>
            <person name="Kuo A."/>
            <person name="Kusch H."/>
            <person name="LaButti K."/>
            <person name="Lagendijk E.L."/>
            <person name="Lapidus A."/>
            <person name="Levasseur A."/>
            <person name="Lindquist E."/>
            <person name="Lipzen A."/>
            <person name="Logrieco A.F."/>
            <person name="MacCabe A."/>
            <person name="Maekelae M.R."/>
            <person name="Malavazi I."/>
            <person name="Melin P."/>
            <person name="Meyer V."/>
            <person name="Mielnichuk N."/>
            <person name="Miskei M."/>
            <person name="Molnar A.P."/>
            <person name="Mule G."/>
            <person name="Ngan C.Y."/>
            <person name="Orejas M."/>
            <person name="Orosz E."/>
            <person name="Ouedraogo J.P."/>
            <person name="Overkamp K.M."/>
            <person name="Park H.-S."/>
            <person name="Perrone G."/>
            <person name="Piumi F."/>
            <person name="Punt P.J."/>
            <person name="Ram A.F."/>
            <person name="Ramon A."/>
            <person name="Rauscher S."/>
            <person name="Record E."/>
            <person name="Riano-Pachon D.M."/>
            <person name="Robert V."/>
            <person name="Roehrig J."/>
            <person name="Ruller R."/>
            <person name="Salamov A."/>
            <person name="Salih N.S."/>
            <person name="Samson R.A."/>
            <person name="Sandor E."/>
            <person name="Sanguinetti M."/>
            <person name="Schuetze T."/>
            <person name="Sepcic K."/>
            <person name="Shelest E."/>
            <person name="Sherlock G."/>
            <person name="Sophianopoulou V."/>
            <person name="Squina F.M."/>
            <person name="Sun H."/>
            <person name="Susca A."/>
            <person name="Todd R.B."/>
            <person name="Tsang A."/>
            <person name="Unkles S.E."/>
            <person name="van de Wiele N."/>
            <person name="van Rossen-Uffink D."/>
            <person name="Oliveira J.V."/>
            <person name="Vesth T.C."/>
            <person name="Visser J."/>
            <person name="Yu J.-H."/>
            <person name="Zhou M."/>
            <person name="Andersen M.R."/>
            <person name="Archer D.B."/>
            <person name="Baker S.E."/>
            <person name="Benoit I."/>
            <person name="Brakhage A.A."/>
            <person name="Braus G.H."/>
            <person name="Fischer R."/>
            <person name="Frisvad J.C."/>
            <person name="Goldman G.H."/>
            <person name="Houbraken J."/>
            <person name="Oakley B."/>
            <person name="Pocsi I."/>
            <person name="Scazzocchio C."/>
            <person name="Seiboth B."/>
            <person name="vanKuyk P.A."/>
            <person name="Wortman J."/>
            <person name="Dyer P.S."/>
            <person name="Grigoriev I.V."/>
        </authorList>
    </citation>
    <scope>NUCLEOTIDE SEQUENCE [LARGE SCALE GENOMIC DNA]</scope>
    <source>
        <strain evidence="5">CBS 516.65</strain>
    </source>
</reference>
<dbReference type="PANTHER" id="PTHR43248:SF25">
    <property type="entry name" value="AB HYDROLASE-1 DOMAIN-CONTAINING PROTEIN-RELATED"/>
    <property type="match status" value="1"/>
</dbReference>
<dbReference type="OrthoDB" id="425534at2759"/>
<evidence type="ECO:0000259" key="3">
    <source>
        <dbReference type="Pfam" id="PF08386"/>
    </source>
</evidence>
<evidence type="ECO:0000313" key="4">
    <source>
        <dbReference type="EMBL" id="OJJ79752.1"/>
    </source>
</evidence>
<dbReference type="Pfam" id="PF08386">
    <property type="entry name" value="Abhydrolase_4"/>
    <property type="match status" value="1"/>
</dbReference>
<evidence type="ECO:0000256" key="1">
    <source>
        <dbReference type="ARBA" id="ARBA00010088"/>
    </source>
</evidence>
<dbReference type="RefSeq" id="XP_022396450.1">
    <property type="nucleotide sequence ID" value="XM_022547717.1"/>
</dbReference>
<evidence type="ECO:0000313" key="5">
    <source>
        <dbReference type="Proteomes" id="UP000184300"/>
    </source>
</evidence>